<organism evidence="1 2">
    <name type="scientific">Saccharothrix syringae</name>
    <name type="common">Nocardiopsis syringae</name>
    <dbReference type="NCBI Taxonomy" id="103733"/>
    <lineage>
        <taxon>Bacteria</taxon>
        <taxon>Bacillati</taxon>
        <taxon>Actinomycetota</taxon>
        <taxon>Actinomycetes</taxon>
        <taxon>Pseudonocardiales</taxon>
        <taxon>Pseudonocardiaceae</taxon>
        <taxon>Saccharothrix</taxon>
    </lineage>
</organism>
<dbReference type="AlphaFoldDB" id="A0A5Q0GST7"/>
<dbReference type="KEGG" id="ssyi:EKG83_02935"/>
<reference evidence="2" key="1">
    <citation type="journal article" date="2021" name="Curr. Microbiol.">
        <title>Complete genome of nocamycin-producing strain Saccharothrix syringae NRRL B-16468 reveals the biosynthetic potential for secondary metabolites.</title>
        <authorList>
            <person name="Mo X."/>
            <person name="Yang S."/>
        </authorList>
    </citation>
    <scope>NUCLEOTIDE SEQUENCE [LARGE SCALE GENOMIC DNA]</scope>
    <source>
        <strain evidence="2">ATCC 51364 / DSM 43886 / JCM 6844 / KCTC 9398 / NBRC 14523 / NRRL B-16468 / INA 2240</strain>
    </source>
</reference>
<gene>
    <name evidence="1" type="ORF">EKG83_02935</name>
</gene>
<keyword evidence="2" id="KW-1185">Reference proteome</keyword>
<sequence>MPTAADVGPTGALPVTAREDRGFPGGARVCPILRTVLDAHGRGRAEVRLDLLARLVVPLPG</sequence>
<evidence type="ECO:0000313" key="1">
    <source>
        <dbReference type="EMBL" id="QFZ16560.1"/>
    </source>
</evidence>
<dbReference type="Proteomes" id="UP000325787">
    <property type="component" value="Chromosome"/>
</dbReference>
<proteinExistence type="predicted"/>
<dbReference type="EMBL" id="CP034550">
    <property type="protein sequence ID" value="QFZ16560.1"/>
    <property type="molecule type" value="Genomic_DNA"/>
</dbReference>
<name>A0A5Q0GST7_SACSY</name>
<accession>A0A5Q0GST7</accession>
<evidence type="ECO:0000313" key="2">
    <source>
        <dbReference type="Proteomes" id="UP000325787"/>
    </source>
</evidence>
<dbReference type="OrthoDB" id="3699875at2"/>
<protein>
    <submittedName>
        <fullName evidence="1">Uncharacterized protein</fullName>
    </submittedName>
</protein>
<dbReference type="RefSeq" id="WP_033429881.1">
    <property type="nucleotide sequence ID" value="NZ_CP034550.1"/>
</dbReference>